<protein>
    <submittedName>
        <fullName evidence="2">Uncharacterized protein</fullName>
    </submittedName>
</protein>
<name>A0A8K0V0K3_9AGAR</name>
<dbReference type="Proteomes" id="UP000813824">
    <property type="component" value="Unassembled WGS sequence"/>
</dbReference>
<comment type="caution">
    <text evidence="2">The sequence shown here is derived from an EMBL/GenBank/DDBJ whole genome shotgun (WGS) entry which is preliminary data.</text>
</comment>
<gene>
    <name evidence="2" type="ORF">BXZ70DRAFT_29936</name>
</gene>
<evidence type="ECO:0000313" key="2">
    <source>
        <dbReference type="EMBL" id="KAH8108022.1"/>
    </source>
</evidence>
<reference evidence="2" key="1">
    <citation type="journal article" date="2021" name="New Phytol.">
        <title>Evolutionary innovations through gain and loss of genes in the ectomycorrhizal Boletales.</title>
        <authorList>
            <person name="Wu G."/>
            <person name="Miyauchi S."/>
            <person name="Morin E."/>
            <person name="Kuo A."/>
            <person name="Drula E."/>
            <person name="Varga T."/>
            <person name="Kohler A."/>
            <person name="Feng B."/>
            <person name="Cao Y."/>
            <person name="Lipzen A."/>
            <person name="Daum C."/>
            <person name="Hundley H."/>
            <person name="Pangilinan J."/>
            <person name="Johnson J."/>
            <person name="Barry K."/>
            <person name="LaButti K."/>
            <person name="Ng V."/>
            <person name="Ahrendt S."/>
            <person name="Min B."/>
            <person name="Choi I.G."/>
            <person name="Park H."/>
            <person name="Plett J.M."/>
            <person name="Magnuson J."/>
            <person name="Spatafora J.W."/>
            <person name="Nagy L.G."/>
            <person name="Henrissat B."/>
            <person name="Grigoriev I.V."/>
            <person name="Yang Z.L."/>
            <person name="Xu J."/>
            <person name="Martin F.M."/>
        </authorList>
    </citation>
    <scope>NUCLEOTIDE SEQUENCE</scope>
    <source>
        <strain evidence="2">KKN 215</strain>
    </source>
</reference>
<evidence type="ECO:0000256" key="1">
    <source>
        <dbReference type="SAM" id="MobiDB-lite"/>
    </source>
</evidence>
<accession>A0A8K0V0K3</accession>
<dbReference type="OrthoDB" id="3143319at2759"/>
<keyword evidence="3" id="KW-1185">Reference proteome</keyword>
<dbReference type="EMBL" id="JAEVFJ010000001">
    <property type="protein sequence ID" value="KAH8108022.1"/>
    <property type="molecule type" value="Genomic_DNA"/>
</dbReference>
<sequence>MDKNPRHVPDYIVHNYSGDDHEPPLTADLLESGRKILLGALPSRGWRNISEEFDDSIFRPRADQLEFSLNPPRVPECIAWNAETVPEWGVFGEDTGEVSCTDELEEFYCTDFSDILLRRGTTFCRTGEAKEPSTPPLSDLTPHVGTASQRDRTCEDDGLQVPPTKRRRIDTGSLWKAIPQPHIYTTFGLRLKPVPQAILAPSHGDAHTFRGVKPRAIPPYNEDSMREYLEDPYARCAWIVPLRGILPWPECTSASILPEIQENSDNTGSRIPTLVTEGSSLSMVWTHEAIRLLWKFLIDLRSAGRLGPIGLSFHTAPMMRIGVSTATTVPQNRQSLDLRPTTEQGTNVGTQTAIQPNVHSVDYLKVYHDATQAMQLRRVLDAWSYSYVLGEDNMKKGCKVRMLKGVNLVLVDESSQGILTC</sequence>
<feature type="region of interest" description="Disordered" evidence="1">
    <location>
        <begin position="127"/>
        <end position="159"/>
    </location>
</feature>
<evidence type="ECO:0000313" key="3">
    <source>
        <dbReference type="Proteomes" id="UP000813824"/>
    </source>
</evidence>
<proteinExistence type="predicted"/>
<organism evidence="2 3">
    <name type="scientific">Cristinia sonorae</name>
    <dbReference type="NCBI Taxonomy" id="1940300"/>
    <lineage>
        <taxon>Eukaryota</taxon>
        <taxon>Fungi</taxon>
        <taxon>Dikarya</taxon>
        <taxon>Basidiomycota</taxon>
        <taxon>Agaricomycotina</taxon>
        <taxon>Agaricomycetes</taxon>
        <taxon>Agaricomycetidae</taxon>
        <taxon>Agaricales</taxon>
        <taxon>Pleurotineae</taxon>
        <taxon>Stephanosporaceae</taxon>
        <taxon>Cristinia</taxon>
    </lineage>
</organism>
<dbReference type="AlphaFoldDB" id="A0A8K0V0K3"/>